<protein>
    <submittedName>
        <fullName evidence="2">Uncharacterized protein</fullName>
    </submittedName>
</protein>
<evidence type="ECO:0000256" key="1">
    <source>
        <dbReference type="SAM" id="MobiDB-lite"/>
    </source>
</evidence>
<dbReference type="AlphaFoldDB" id="A0A6J4RZU1"/>
<feature type="compositionally biased region" description="Basic and acidic residues" evidence="1">
    <location>
        <begin position="1"/>
        <end position="41"/>
    </location>
</feature>
<gene>
    <name evidence="2" type="ORF">AVDCRST_MAG25-3045</name>
</gene>
<feature type="non-terminal residue" evidence="2">
    <location>
        <position position="84"/>
    </location>
</feature>
<feature type="non-terminal residue" evidence="2">
    <location>
        <position position="1"/>
    </location>
</feature>
<dbReference type="EMBL" id="CADCVI010000204">
    <property type="protein sequence ID" value="CAA9485388.1"/>
    <property type="molecule type" value="Genomic_DNA"/>
</dbReference>
<evidence type="ECO:0000313" key="2">
    <source>
        <dbReference type="EMBL" id="CAA9485388.1"/>
    </source>
</evidence>
<name>A0A6J4RZU1_9ACTN</name>
<reference evidence="2" key="1">
    <citation type="submission" date="2020-02" db="EMBL/GenBank/DDBJ databases">
        <authorList>
            <person name="Meier V. D."/>
        </authorList>
    </citation>
    <scope>NUCLEOTIDE SEQUENCE</scope>
    <source>
        <strain evidence="2">AVDCRST_MAG25</strain>
    </source>
</reference>
<feature type="region of interest" description="Disordered" evidence="1">
    <location>
        <begin position="1"/>
        <end position="84"/>
    </location>
</feature>
<accession>A0A6J4RZU1</accession>
<organism evidence="2">
    <name type="scientific">uncultured Rubrobacteraceae bacterium</name>
    <dbReference type="NCBI Taxonomy" id="349277"/>
    <lineage>
        <taxon>Bacteria</taxon>
        <taxon>Bacillati</taxon>
        <taxon>Actinomycetota</taxon>
        <taxon>Rubrobacteria</taxon>
        <taxon>Rubrobacterales</taxon>
        <taxon>Rubrobacteraceae</taxon>
        <taxon>environmental samples</taxon>
    </lineage>
</organism>
<sequence>GPHTDLARRRPDNARGRARGDSLRQGRHGLRLEHPARDGEQPGHPQGFQRPRLDLLRRRGRHRHPGRAGAGLHHGDRGQQLPLL</sequence>
<proteinExistence type="predicted"/>